<dbReference type="EMBL" id="JAJEQN010000007">
    <property type="protein sequence ID" value="MCC2220806.1"/>
    <property type="molecule type" value="Genomic_DNA"/>
</dbReference>
<reference evidence="7 8" key="1">
    <citation type="submission" date="2021-10" db="EMBL/GenBank/DDBJ databases">
        <title>Anaerobic single-cell dispensing facilitates the cultivation of human gut bacteria.</title>
        <authorList>
            <person name="Afrizal A."/>
        </authorList>
    </citation>
    <scope>NUCLEOTIDE SEQUENCE [LARGE SCALE GENOMIC DNA]</scope>
    <source>
        <strain evidence="7 8">CLA-AA-H224</strain>
    </source>
</reference>
<dbReference type="AlphaFoldDB" id="A0AAE3E3M9"/>
<proteinExistence type="predicted"/>
<organism evidence="7 8">
    <name type="scientific">Anthropogastromicrobium aceti</name>
    <dbReference type="NCBI Taxonomy" id="2981768"/>
    <lineage>
        <taxon>Bacteria</taxon>
        <taxon>Bacillati</taxon>
        <taxon>Bacillota</taxon>
        <taxon>Clostridia</taxon>
        <taxon>Lachnospirales</taxon>
        <taxon>Lachnospiraceae</taxon>
        <taxon>Anthropogastromicrobium</taxon>
    </lineage>
</organism>
<keyword evidence="4" id="KW-0564">Palmitate</keyword>
<evidence type="ECO:0000256" key="3">
    <source>
        <dbReference type="ARBA" id="ARBA00023136"/>
    </source>
</evidence>
<evidence type="ECO:0000256" key="2">
    <source>
        <dbReference type="ARBA" id="ARBA00022729"/>
    </source>
</evidence>
<keyword evidence="5" id="KW-0449">Lipoprotein</keyword>
<evidence type="ECO:0000256" key="1">
    <source>
        <dbReference type="ARBA" id="ARBA00022475"/>
    </source>
</evidence>
<dbReference type="Gene3D" id="3.40.190.10">
    <property type="entry name" value="Periplasmic binding protein-like II"/>
    <property type="match status" value="2"/>
</dbReference>
<name>A0AAE3E3M9_9FIRM</name>
<dbReference type="Proteomes" id="UP001198200">
    <property type="component" value="Unassembled WGS sequence"/>
</dbReference>
<dbReference type="InterPro" id="IPR006059">
    <property type="entry name" value="SBP"/>
</dbReference>
<feature type="chain" id="PRO_5042086427" evidence="6">
    <location>
        <begin position="26"/>
        <end position="460"/>
    </location>
</feature>
<dbReference type="SUPFAM" id="SSF53850">
    <property type="entry name" value="Periplasmic binding protein-like II"/>
    <property type="match status" value="1"/>
</dbReference>
<feature type="signal peptide" evidence="6">
    <location>
        <begin position="1"/>
        <end position="25"/>
    </location>
</feature>
<dbReference type="PANTHER" id="PTHR43649">
    <property type="entry name" value="ARABINOSE-BINDING PROTEIN-RELATED"/>
    <property type="match status" value="1"/>
</dbReference>
<evidence type="ECO:0000256" key="6">
    <source>
        <dbReference type="SAM" id="SignalP"/>
    </source>
</evidence>
<sequence length="460" mass="50805">MRVRKMTALMLAGAMTASMGTFAFADEAKELPTIDSIKLGEDYTDLTASIKVLTHRTDIVDTTFQDYIKKFNESYPNITIEYEAVTDYAEDIKLRLTTDDWGDICGIPTNLQKNELEDEFISYGDKKTLDENYVLLNNFAYNGNVYGIPSTGNAQGIVYNKKVFEEAGVTELPKTPTEFIEALQKIKDNTDAIPLYTNFAAGWTMGAWDAYIGGCATGDPDFMNYGMVHGENPFADNGDETGPFAVYNILYQAVSQELVEDDPTTTDWEGCKGMINNGEIGCMVLGSWAVVQMQEAGDNADDIGYMPFPITVDGKQYASAGPDYCYGINVHSDYDNQLASMIYVKWLTEESNFSYDQGGIPICVGNEYPDVLAAFDGVELVVDNPAPEGEEDLFGEINTESEISLNADNTHVQDVLEHALNGDKTMEEIADEWNQAWTDAQEEYDITPAPYVYGSGVAAE</sequence>
<evidence type="ECO:0000256" key="4">
    <source>
        <dbReference type="ARBA" id="ARBA00023139"/>
    </source>
</evidence>
<evidence type="ECO:0000313" key="7">
    <source>
        <dbReference type="EMBL" id="MCC2220806.1"/>
    </source>
</evidence>
<dbReference type="Pfam" id="PF01547">
    <property type="entry name" value="SBP_bac_1"/>
    <property type="match status" value="1"/>
</dbReference>
<keyword evidence="3" id="KW-0472">Membrane</keyword>
<accession>A0AAE3E3M9</accession>
<keyword evidence="2 6" id="KW-0732">Signal</keyword>
<protein>
    <submittedName>
        <fullName evidence="7">ABC transporter substrate-binding protein</fullName>
    </submittedName>
</protein>
<comment type="caution">
    <text evidence="7">The sequence shown here is derived from an EMBL/GenBank/DDBJ whole genome shotgun (WGS) entry which is preliminary data.</text>
</comment>
<keyword evidence="1" id="KW-1003">Cell membrane</keyword>
<dbReference type="PANTHER" id="PTHR43649:SF33">
    <property type="entry name" value="POLYGALACTURONAN_RHAMNOGALACTURONAN-BINDING PROTEIN YTCQ"/>
    <property type="match status" value="1"/>
</dbReference>
<keyword evidence="8" id="KW-1185">Reference proteome</keyword>
<dbReference type="RefSeq" id="WP_118614183.1">
    <property type="nucleotide sequence ID" value="NZ_JAJEQN010000007.1"/>
</dbReference>
<evidence type="ECO:0000256" key="5">
    <source>
        <dbReference type="ARBA" id="ARBA00023288"/>
    </source>
</evidence>
<gene>
    <name evidence="7" type="ORF">LKD48_03980</name>
</gene>
<evidence type="ECO:0000313" key="8">
    <source>
        <dbReference type="Proteomes" id="UP001198200"/>
    </source>
</evidence>
<dbReference type="InterPro" id="IPR050490">
    <property type="entry name" value="Bact_solute-bd_prot1"/>
</dbReference>